<evidence type="ECO:0000313" key="2">
    <source>
        <dbReference type="EMBL" id="EDW04623.1"/>
    </source>
</evidence>
<dbReference type="CDD" id="cd00037">
    <property type="entry name" value="CLECT"/>
    <property type="match status" value="1"/>
</dbReference>
<evidence type="ECO:0000259" key="1">
    <source>
        <dbReference type="PROSITE" id="PS50041"/>
    </source>
</evidence>
<dbReference type="SUPFAM" id="SSF56436">
    <property type="entry name" value="C-type lectin-like"/>
    <property type="match status" value="1"/>
</dbReference>
<dbReference type="Gene3D" id="3.10.100.10">
    <property type="entry name" value="Mannose-Binding Protein A, subunit A"/>
    <property type="match status" value="1"/>
</dbReference>
<organism evidence="3">
    <name type="scientific">Drosophila grimshawi</name>
    <name type="common">Hawaiian fruit fly</name>
    <name type="synonym">Idiomyia grimshawi</name>
    <dbReference type="NCBI Taxonomy" id="7222"/>
    <lineage>
        <taxon>Eukaryota</taxon>
        <taxon>Metazoa</taxon>
        <taxon>Ecdysozoa</taxon>
        <taxon>Arthropoda</taxon>
        <taxon>Hexapoda</taxon>
        <taxon>Insecta</taxon>
        <taxon>Pterygota</taxon>
        <taxon>Neoptera</taxon>
        <taxon>Endopterygota</taxon>
        <taxon>Diptera</taxon>
        <taxon>Brachycera</taxon>
        <taxon>Muscomorpha</taxon>
        <taxon>Ephydroidea</taxon>
        <taxon>Drosophilidae</taxon>
        <taxon>Drosophila</taxon>
        <taxon>Hawaiian Drosophila</taxon>
    </lineage>
</organism>
<dbReference type="InterPro" id="IPR016186">
    <property type="entry name" value="C-type_lectin-like/link_sf"/>
</dbReference>
<dbReference type="InParanoid" id="B4K3B8"/>
<dbReference type="SMR" id="B4K3B8"/>
<sequence>MSWHAAGERCNLFGGHLISLQNRNELDALASRLRSGLSYWTDINDINKEGEFLSHTTNSKAPFLHFSKTEPNNFFNEDCVLLKPDMEMNDFPCNVLENFICELKAE</sequence>
<accession>B4K3B8</accession>
<dbReference type="Proteomes" id="UP000001070">
    <property type="component" value="Unassembled WGS sequence"/>
</dbReference>
<dbReference type="InterPro" id="IPR016187">
    <property type="entry name" value="CTDL_fold"/>
</dbReference>
<dbReference type="SMART" id="SM00034">
    <property type="entry name" value="CLECT"/>
    <property type="match status" value="1"/>
</dbReference>
<dbReference type="OrthoDB" id="6430060at2759"/>
<reference evidence="2 3" key="1">
    <citation type="journal article" date="2007" name="Nature">
        <title>Evolution of genes and genomes on the Drosophila phylogeny.</title>
        <authorList>
            <consortium name="Drosophila 12 Genomes Consortium"/>
            <person name="Clark A.G."/>
            <person name="Eisen M.B."/>
            <person name="Smith D.R."/>
            <person name="Bergman C.M."/>
            <person name="Oliver B."/>
            <person name="Markow T.A."/>
            <person name="Kaufman T.C."/>
            <person name="Kellis M."/>
            <person name="Gelbart W."/>
            <person name="Iyer V.N."/>
            <person name="Pollard D.A."/>
            <person name="Sackton T.B."/>
            <person name="Larracuente A.M."/>
            <person name="Singh N.D."/>
            <person name="Abad J.P."/>
            <person name="Abt D.N."/>
            <person name="Adryan B."/>
            <person name="Aguade M."/>
            <person name="Akashi H."/>
            <person name="Anderson W.W."/>
            <person name="Aquadro C.F."/>
            <person name="Ardell D.H."/>
            <person name="Arguello R."/>
            <person name="Artieri C.G."/>
            <person name="Barbash D.A."/>
            <person name="Barker D."/>
            <person name="Barsanti P."/>
            <person name="Batterham P."/>
            <person name="Batzoglou S."/>
            <person name="Begun D."/>
            <person name="Bhutkar A."/>
            <person name="Blanco E."/>
            <person name="Bosak S.A."/>
            <person name="Bradley R.K."/>
            <person name="Brand A.D."/>
            <person name="Brent M.R."/>
            <person name="Brooks A.N."/>
            <person name="Brown R.H."/>
            <person name="Butlin R.K."/>
            <person name="Caggese C."/>
            <person name="Calvi B.R."/>
            <person name="Bernardo de Carvalho A."/>
            <person name="Caspi A."/>
            <person name="Castrezana S."/>
            <person name="Celniker S.E."/>
            <person name="Chang J.L."/>
            <person name="Chapple C."/>
            <person name="Chatterji S."/>
            <person name="Chinwalla A."/>
            <person name="Civetta A."/>
            <person name="Clifton S.W."/>
            <person name="Comeron J.M."/>
            <person name="Costello J.C."/>
            <person name="Coyne J.A."/>
            <person name="Daub J."/>
            <person name="David R.G."/>
            <person name="Delcher A.L."/>
            <person name="Delehaunty K."/>
            <person name="Do C.B."/>
            <person name="Ebling H."/>
            <person name="Edwards K."/>
            <person name="Eickbush T."/>
            <person name="Evans J.D."/>
            <person name="Filipski A."/>
            <person name="Findeiss S."/>
            <person name="Freyhult E."/>
            <person name="Fulton L."/>
            <person name="Fulton R."/>
            <person name="Garcia A.C."/>
            <person name="Gardiner A."/>
            <person name="Garfield D.A."/>
            <person name="Garvin B.E."/>
            <person name="Gibson G."/>
            <person name="Gilbert D."/>
            <person name="Gnerre S."/>
            <person name="Godfrey J."/>
            <person name="Good R."/>
            <person name="Gotea V."/>
            <person name="Gravely B."/>
            <person name="Greenberg A.J."/>
            <person name="Griffiths-Jones S."/>
            <person name="Gross S."/>
            <person name="Guigo R."/>
            <person name="Gustafson E.A."/>
            <person name="Haerty W."/>
            <person name="Hahn M.W."/>
            <person name="Halligan D.L."/>
            <person name="Halpern A.L."/>
            <person name="Halter G.M."/>
            <person name="Han M.V."/>
            <person name="Heger A."/>
            <person name="Hillier L."/>
            <person name="Hinrichs A.S."/>
            <person name="Holmes I."/>
            <person name="Hoskins R.A."/>
            <person name="Hubisz M.J."/>
            <person name="Hultmark D."/>
            <person name="Huntley M.A."/>
            <person name="Jaffe D.B."/>
            <person name="Jagadeeshan S."/>
            <person name="Jeck W.R."/>
            <person name="Johnson J."/>
            <person name="Jones C.D."/>
            <person name="Jordan W.C."/>
            <person name="Karpen G.H."/>
            <person name="Kataoka E."/>
            <person name="Keightley P.D."/>
            <person name="Kheradpour P."/>
            <person name="Kirkness E.F."/>
            <person name="Koerich L.B."/>
            <person name="Kristiansen K."/>
            <person name="Kudrna D."/>
            <person name="Kulathinal R.J."/>
            <person name="Kumar S."/>
            <person name="Kwok R."/>
            <person name="Lander E."/>
            <person name="Langley C.H."/>
            <person name="Lapoint R."/>
            <person name="Lazzaro B.P."/>
            <person name="Lee S.J."/>
            <person name="Levesque L."/>
            <person name="Li R."/>
            <person name="Lin C.F."/>
            <person name="Lin M.F."/>
            <person name="Lindblad-Toh K."/>
            <person name="Llopart A."/>
            <person name="Long M."/>
            <person name="Low L."/>
            <person name="Lozovsky E."/>
            <person name="Lu J."/>
            <person name="Luo M."/>
            <person name="Machado C.A."/>
            <person name="Makalowski W."/>
            <person name="Marzo M."/>
            <person name="Matsuda M."/>
            <person name="Matzkin L."/>
            <person name="McAllister B."/>
            <person name="McBride C.S."/>
            <person name="McKernan B."/>
            <person name="McKernan K."/>
            <person name="Mendez-Lago M."/>
            <person name="Minx P."/>
            <person name="Mollenhauer M.U."/>
            <person name="Montooth K."/>
            <person name="Mount S.M."/>
            <person name="Mu X."/>
            <person name="Myers E."/>
            <person name="Negre B."/>
            <person name="Newfeld S."/>
            <person name="Nielsen R."/>
            <person name="Noor M.A."/>
            <person name="O'Grady P."/>
            <person name="Pachter L."/>
            <person name="Papaceit M."/>
            <person name="Parisi M.J."/>
            <person name="Parisi M."/>
            <person name="Parts L."/>
            <person name="Pedersen J.S."/>
            <person name="Pesole G."/>
            <person name="Phillippy A.M."/>
            <person name="Ponting C.P."/>
            <person name="Pop M."/>
            <person name="Porcelli D."/>
            <person name="Powell J.R."/>
            <person name="Prohaska S."/>
            <person name="Pruitt K."/>
            <person name="Puig M."/>
            <person name="Quesneville H."/>
            <person name="Ram K.R."/>
            <person name="Rand D."/>
            <person name="Rasmussen M.D."/>
            <person name="Reed L.K."/>
            <person name="Reenan R."/>
            <person name="Reily A."/>
            <person name="Remington K.A."/>
            <person name="Rieger T.T."/>
            <person name="Ritchie M.G."/>
            <person name="Robin C."/>
            <person name="Rogers Y.H."/>
            <person name="Rohde C."/>
            <person name="Rozas J."/>
            <person name="Rubenfield M.J."/>
            <person name="Ruiz A."/>
            <person name="Russo S."/>
            <person name="Salzberg S.L."/>
            <person name="Sanchez-Gracia A."/>
            <person name="Saranga D.J."/>
            <person name="Sato H."/>
            <person name="Schaeffer S.W."/>
            <person name="Schatz M.C."/>
            <person name="Schlenke T."/>
            <person name="Schwartz R."/>
            <person name="Segarra C."/>
            <person name="Singh R.S."/>
            <person name="Sirot L."/>
            <person name="Sirota M."/>
            <person name="Sisneros N.B."/>
            <person name="Smith C.D."/>
            <person name="Smith T.F."/>
            <person name="Spieth J."/>
            <person name="Stage D.E."/>
            <person name="Stark A."/>
            <person name="Stephan W."/>
            <person name="Strausberg R.L."/>
            <person name="Strempel S."/>
            <person name="Sturgill D."/>
            <person name="Sutton G."/>
            <person name="Sutton G.G."/>
            <person name="Tao W."/>
            <person name="Teichmann S."/>
            <person name="Tobari Y.N."/>
            <person name="Tomimura Y."/>
            <person name="Tsolas J.M."/>
            <person name="Valente V.L."/>
            <person name="Venter E."/>
            <person name="Venter J.C."/>
            <person name="Vicario S."/>
            <person name="Vieira F.G."/>
            <person name="Vilella A.J."/>
            <person name="Villasante A."/>
            <person name="Walenz B."/>
            <person name="Wang J."/>
            <person name="Wasserman M."/>
            <person name="Watts T."/>
            <person name="Wilson D."/>
            <person name="Wilson R.K."/>
            <person name="Wing R.A."/>
            <person name="Wolfner M.F."/>
            <person name="Wong A."/>
            <person name="Wong G.K."/>
            <person name="Wu C.I."/>
            <person name="Wu G."/>
            <person name="Yamamoto D."/>
            <person name="Yang H.P."/>
            <person name="Yang S.P."/>
            <person name="Yorke J.A."/>
            <person name="Yoshida K."/>
            <person name="Zdobnov E."/>
            <person name="Zhang P."/>
            <person name="Zhang Y."/>
            <person name="Zimin A.V."/>
            <person name="Baldwin J."/>
            <person name="Abdouelleil A."/>
            <person name="Abdulkadir J."/>
            <person name="Abebe A."/>
            <person name="Abera B."/>
            <person name="Abreu J."/>
            <person name="Acer S.C."/>
            <person name="Aftuck L."/>
            <person name="Alexander A."/>
            <person name="An P."/>
            <person name="Anderson E."/>
            <person name="Anderson S."/>
            <person name="Arachi H."/>
            <person name="Azer M."/>
            <person name="Bachantsang P."/>
            <person name="Barry A."/>
            <person name="Bayul T."/>
            <person name="Berlin A."/>
            <person name="Bessette D."/>
            <person name="Bloom T."/>
            <person name="Blye J."/>
            <person name="Boguslavskiy L."/>
            <person name="Bonnet C."/>
            <person name="Boukhgalter B."/>
            <person name="Bourzgui I."/>
            <person name="Brown A."/>
            <person name="Cahill P."/>
            <person name="Channer S."/>
            <person name="Cheshatsang Y."/>
            <person name="Chuda L."/>
            <person name="Citroen M."/>
            <person name="Collymore A."/>
            <person name="Cooke P."/>
            <person name="Costello M."/>
            <person name="D'Aco K."/>
            <person name="Daza R."/>
            <person name="De Haan G."/>
            <person name="DeGray S."/>
            <person name="DeMaso C."/>
            <person name="Dhargay N."/>
            <person name="Dooley K."/>
            <person name="Dooley E."/>
            <person name="Doricent M."/>
            <person name="Dorje P."/>
            <person name="Dorjee K."/>
            <person name="Dupes A."/>
            <person name="Elong R."/>
            <person name="Falk J."/>
            <person name="Farina A."/>
            <person name="Faro S."/>
            <person name="Ferguson D."/>
            <person name="Fisher S."/>
            <person name="Foley C.D."/>
            <person name="Franke A."/>
            <person name="Friedrich D."/>
            <person name="Gadbois L."/>
            <person name="Gearin G."/>
            <person name="Gearin C.R."/>
            <person name="Giannoukos G."/>
            <person name="Goode T."/>
            <person name="Graham J."/>
            <person name="Grandbois E."/>
            <person name="Grewal S."/>
            <person name="Gyaltsen K."/>
            <person name="Hafez N."/>
            <person name="Hagos B."/>
            <person name="Hall J."/>
            <person name="Henson C."/>
            <person name="Hollinger A."/>
            <person name="Honan T."/>
            <person name="Huard M.D."/>
            <person name="Hughes L."/>
            <person name="Hurhula B."/>
            <person name="Husby M.E."/>
            <person name="Kamat A."/>
            <person name="Kanga B."/>
            <person name="Kashin S."/>
            <person name="Khazanovich D."/>
            <person name="Kisner P."/>
            <person name="Lance K."/>
            <person name="Lara M."/>
            <person name="Lee W."/>
            <person name="Lennon N."/>
            <person name="Letendre F."/>
            <person name="LeVine R."/>
            <person name="Lipovsky A."/>
            <person name="Liu X."/>
            <person name="Liu J."/>
            <person name="Liu S."/>
            <person name="Lokyitsang T."/>
            <person name="Lokyitsang Y."/>
            <person name="Lubonja R."/>
            <person name="Lui A."/>
            <person name="MacDonald P."/>
            <person name="Magnisalis V."/>
            <person name="Maru K."/>
            <person name="Matthews C."/>
            <person name="McCusker W."/>
            <person name="McDonough S."/>
            <person name="Mehta T."/>
            <person name="Meldrim J."/>
            <person name="Meneus L."/>
            <person name="Mihai O."/>
            <person name="Mihalev A."/>
            <person name="Mihova T."/>
            <person name="Mittelman R."/>
            <person name="Mlenga V."/>
            <person name="Montmayeur A."/>
            <person name="Mulrain L."/>
            <person name="Navidi A."/>
            <person name="Naylor J."/>
            <person name="Negash T."/>
            <person name="Nguyen T."/>
            <person name="Nguyen N."/>
            <person name="Nicol R."/>
            <person name="Norbu C."/>
            <person name="Norbu N."/>
            <person name="Novod N."/>
            <person name="O'Neill B."/>
            <person name="Osman S."/>
            <person name="Markiewicz E."/>
            <person name="Oyono O.L."/>
            <person name="Patti C."/>
            <person name="Phunkhang P."/>
            <person name="Pierre F."/>
            <person name="Priest M."/>
            <person name="Raghuraman S."/>
            <person name="Rege F."/>
            <person name="Reyes R."/>
            <person name="Rise C."/>
            <person name="Rogov P."/>
            <person name="Ross K."/>
            <person name="Ryan E."/>
            <person name="Settipalli S."/>
            <person name="Shea T."/>
            <person name="Sherpa N."/>
            <person name="Shi L."/>
            <person name="Shih D."/>
            <person name="Sparrow T."/>
            <person name="Spaulding J."/>
            <person name="Stalker J."/>
            <person name="Stange-Thomann N."/>
            <person name="Stavropoulos S."/>
            <person name="Stone C."/>
            <person name="Strader C."/>
            <person name="Tesfaye S."/>
            <person name="Thomson T."/>
            <person name="Thoulutsang Y."/>
            <person name="Thoulutsang D."/>
            <person name="Topham K."/>
            <person name="Topping I."/>
            <person name="Tsamla T."/>
            <person name="Vassiliev H."/>
            <person name="Vo A."/>
            <person name="Wangchuk T."/>
            <person name="Wangdi T."/>
            <person name="Weiand M."/>
            <person name="Wilkinson J."/>
            <person name="Wilson A."/>
            <person name="Yadav S."/>
            <person name="Young G."/>
            <person name="Yu Q."/>
            <person name="Zembek L."/>
            <person name="Zhong D."/>
            <person name="Zimmer A."/>
            <person name="Zwirko Z."/>
            <person name="Jaffe D.B."/>
            <person name="Alvarez P."/>
            <person name="Brockman W."/>
            <person name="Butler J."/>
            <person name="Chin C."/>
            <person name="Gnerre S."/>
            <person name="Grabherr M."/>
            <person name="Kleber M."/>
            <person name="Mauceli E."/>
            <person name="MacCallum I."/>
        </authorList>
    </citation>
    <scope>NUCLEOTIDE SEQUENCE [LARGE SCALE GENOMIC DNA]</scope>
    <source>
        <strain evidence="3">Tucson 15287-2541.00</strain>
    </source>
</reference>
<dbReference type="EMBL" id="CH921539">
    <property type="protein sequence ID" value="EDW04623.1"/>
    <property type="molecule type" value="Genomic_DNA"/>
</dbReference>
<dbReference type="InterPro" id="IPR001304">
    <property type="entry name" value="C-type_lectin-like"/>
</dbReference>
<dbReference type="PANTHER" id="PTHR22803">
    <property type="entry name" value="MANNOSE, PHOSPHOLIPASE, LECTIN RECEPTOR RELATED"/>
    <property type="match status" value="1"/>
</dbReference>
<dbReference type="HOGENOM" id="CLU_2225904_0_0_1"/>
<dbReference type="eggNOG" id="KOG4297">
    <property type="taxonomic scope" value="Eukaryota"/>
</dbReference>
<dbReference type="PROSITE" id="PS50041">
    <property type="entry name" value="C_TYPE_LECTIN_2"/>
    <property type="match status" value="1"/>
</dbReference>
<protein>
    <submittedName>
        <fullName evidence="2">GH22505</fullName>
    </submittedName>
</protein>
<evidence type="ECO:0000313" key="3">
    <source>
        <dbReference type="Proteomes" id="UP000001070"/>
    </source>
</evidence>
<dbReference type="Pfam" id="PF00059">
    <property type="entry name" value="Lectin_C"/>
    <property type="match status" value="1"/>
</dbReference>
<feature type="domain" description="C-type lectin" evidence="1">
    <location>
        <begin position="1"/>
        <end position="102"/>
    </location>
</feature>
<dbReference type="AlphaFoldDB" id="B4K3B8"/>
<dbReference type="PhylomeDB" id="B4K3B8"/>
<dbReference type="InterPro" id="IPR050111">
    <property type="entry name" value="C-type_lectin/snaclec_domain"/>
</dbReference>
<proteinExistence type="predicted"/>
<keyword evidence="3" id="KW-1185">Reference proteome</keyword>
<dbReference type="OMA" id="EERYFIC"/>
<name>B4K3B8_DROGR</name>
<gene>
    <name evidence="2" type="primary">Dgri\GH22505</name>
    <name evidence="2" type="ORF">Dgri_GH22505</name>
</gene>